<dbReference type="GO" id="GO:0006508">
    <property type="term" value="P:proteolysis"/>
    <property type="evidence" value="ECO:0007669"/>
    <property type="project" value="TreeGrafter"/>
</dbReference>
<dbReference type="GO" id="GO:0005886">
    <property type="term" value="C:plasma membrane"/>
    <property type="evidence" value="ECO:0007669"/>
    <property type="project" value="TreeGrafter"/>
</dbReference>
<proteinExistence type="predicted"/>
<dbReference type="SUPFAM" id="SSF53474">
    <property type="entry name" value="alpha/beta-Hydrolases"/>
    <property type="match status" value="1"/>
</dbReference>
<reference evidence="2" key="1">
    <citation type="journal article" date="2016" name="Nature">
        <title>Genome evolution in the allotetraploid frog Xenopus laevis.</title>
        <authorList>
            <person name="Session A.M."/>
            <person name="Uno Y."/>
            <person name="Kwon T."/>
            <person name="Chapman J.A."/>
            <person name="Toyoda A."/>
            <person name="Takahashi S."/>
            <person name="Fukui A."/>
            <person name="Hikosaka A."/>
            <person name="Suzuki A."/>
            <person name="Kondo M."/>
            <person name="van Heeringen S.J."/>
            <person name="Quigley I."/>
            <person name="Heinz S."/>
            <person name="Ogino H."/>
            <person name="Ochi H."/>
            <person name="Hellsten U."/>
            <person name="Lyons J.B."/>
            <person name="Simakov O."/>
            <person name="Putnam N."/>
            <person name="Stites J."/>
            <person name="Kuroki Y."/>
            <person name="Tanaka T."/>
            <person name="Michiue T."/>
            <person name="Watanabe M."/>
            <person name="Bogdanovic O."/>
            <person name="Lister R."/>
            <person name="Georgiou G."/>
            <person name="Paranjpe S.S."/>
            <person name="van Kruijsbergen I."/>
            <person name="Shu S."/>
            <person name="Carlson J."/>
            <person name="Kinoshita T."/>
            <person name="Ohta Y."/>
            <person name="Mawaribuchi S."/>
            <person name="Jenkins J."/>
            <person name="Grimwood J."/>
            <person name="Schmutz J."/>
            <person name="Mitros T."/>
            <person name="Mozaffari S.V."/>
            <person name="Suzuki Y."/>
            <person name="Haramoto Y."/>
            <person name="Yamamoto T.S."/>
            <person name="Takagi C."/>
            <person name="Heald R."/>
            <person name="Miller K."/>
            <person name="Haudenschild C."/>
            <person name="Kitzman J."/>
            <person name="Nakayama T."/>
            <person name="Izutsu Y."/>
            <person name="Robert J."/>
            <person name="Fortriede J."/>
            <person name="Burns K."/>
            <person name="Lotay V."/>
            <person name="Karimi K."/>
            <person name="Yasuoka Y."/>
            <person name="Dichmann D.S."/>
            <person name="Flajnik M.F."/>
            <person name="Houston D.W."/>
            <person name="Shendure J."/>
            <person name="DuPasquier L."/>
            <person name="Vize P.D."/>
            <person name="Zorn A.M."/>
            <person name="Ito M."/>
            <person name="Marcotte E.M."/>
            <person name="Wallingford J.B."/>
            <person name="Ito Y."/>
            <person name="Asashima M."/>
            <person name="Ueno N."/>
            <person name="Matsuda Y."/>
            <person name="Veenstra G.J."/>
            <person name="Fujiyama A."/>
            <person name="Harland R.M."/>
            <person name="Taira M."/>
            <person name="Rokhsar D.S."/>
        </authorList>
    </citation>
    <scope>NUCLEOTIDE SEQUENCE [LARGE SCALE GENOMIC DNA]</scope>
    <source>
        <strain evidence="2">J</strain>
    </source>
</reference>
<sequence>IRILEDNADLEATLHNFEMPSEKIGKIVQDDKTFWYKMTLPPHFNARKKYPLLIYVYGGPSSQEVKPSFS</sequence>
<protein>
    <submittedName>
        <fullName evidence="1">Uncharacterized protein</fullName>
    </submittedName>
</protein>
<organism evidence="1 2">
    <name type="scientific">Xenopus laevis</name>
    <name type="common">African clawed frog</name>
    <dbReference type="NCBI Taxonomy" id="8355"/>
    <lineage>
        <taxon>Eukaryota</taxon>
        <taxon>Metazoa</taxon>
        <taxon>Chordata</taxon>
        <taxon>Craniata</taxon>
        <taxon>Vertebrata</taxon>
        <taxon>Euteleostomi</taxon>
        <taxon>Amphibia</taxon>
        <taxon>Batrachia</taxon>
        <taxon>Anura</taxon>
        <taxon>Pipoidea</taxon>
        <taxon>Pipidae</taxon>
        <taxon>Xenopodinae</taxon>
        <taxon>Xenopus</taxon>
        <taxon>Xenopus</taxon>
    </lineage>
</organism>
<dbReference type="InterPro" id="IPR029058">
    <property type="entry name" value="AB_hydrolase_fold"/>
</dbReference>
<dbReference type="EMBL" id="CM004482">
    <property type="protein sequence ID" value="OCT63531.1"/>
    <property type="molecule type" value="Genomic_DNA"/>
</dbReference>
<dbReference type="Gene3D" id="3.40.50.1820">
    <property type="entry name" value="alpha/beta hydrolase"/>
    <property type="match status" value="1"/>
</dbReference>
<evidence type="ECO:0000313" key="1">
    <source>
        <dbReference type="EMBL" id="OCT63531.1"/>
    </source>
</evidence>
<dbReference type="GO" id="GO:0008239">
    <property type="term" value="F:dipeptidyl-peptidase activity"/>
    <property type="evidence" value="ECO:0007669"/>
    <property type="project" value="TreeGrafter"/>
</dbReference>
<dbReference type="InterPro" id="IPR050278">
    <property type="entry name" value="Serine_Prot_S9B/DPPIV"/>
</dbReference>
<feature type="non-terminal residue" evidence="1">
    <location>
        <position position="1"/>
    </location>
</feature>
<dbReference type="PANTHER" id="PTHR11731">
    <property type="entry name" value="PROTEASE FAMILY S9B,C DIPEPTIDYL-PEPTIDASE IV-RELATED"/>
    <property type="match status" value="1"/>
</dbReference>
<accession>A0A974BZD5</accession>
<dbReference type="Proteomes" id="UP000694892">
    <property type="component" value="Chromosome 9_10L"/>
</dbReference>
<dbReference type="PANTHER" id="PTHR11731:SF136">
    <property type="entry name" value="PROLYL ENDOPEPTIDASE FAP"/>
    <property type="match status" value="1"/>
</dbReference>
<gene>
    <name evidence="1" type="ORF">XELAEV_180446284mg</name>
</gene>
<name>A0A974BZD5_XENLA</name>
<dbReference type="AlphaFoldDB" id="A0A974BZD5"/>
<evidence type="ECO:0000313" key="2">
    <source>
        <dbReference type="Proteomes" id="UP000694892"/>
    </source>
</evidence>
<feature type="non-terminal residue" evidence="1">
    <location>
        <position position="70"/>
    </location>
</feature>